<gene>
    <name evidence="4" type="ORF">F5I99_06355</name>
</gene>
<accession>A0A5J6LCV0</accession>
<dbReference type="AlphaFoldDB" id="A0A5J6LCV0"/>
<feature type="transmembrane region" description="Helical" evidence="3">
    <location>
        <begin position="237"/>
        <end position="257"/>
    </location>
</feature>
<dbReference type="InterPro" id="IPR002347">
    <property type="entry name" value="SDR_fam"/>
</dbReference>
<dbReference type="PANTHER" id="PTHR44196:SF1">
    <property type="entry name" value="DEHYDROGENASE_REDUCTASE SDR FAMILY MEMBER 7B"/>
    <property type="match status" value="1"/>
</dbReference>
<protein>
    <submittedName>
        <fullName evidence="4">SDR family NAD(P)-dependent oxidoreductase</fullName>
    </submittedName>
</protein>
<sequence>MFRSFVISKIGVDTSWKLVWITGGGSGIGLAVAKQLVRKGTKVIISGRHEQALLECCDQLNQPTLSGSLHPLVCDVTSLESVQAAWQMLIQNYGIPDLVLLNAGNHQPVTLENFSPEPFQQLMAVNYFGVVNCLSVLLPDLVSRQRGQIGVVASVAGYSGLPTAAAYGGSKAALINTCEALYPELLEQGIQLSLINPGFVKTPLTDKNTFAMPFLVDADRAATVIIRGLQLKRFEIAFPRVFVMLLKVLRLLPYSLYFRLTRKLLP</sequence>
<keyword evidence="3" id="KW-0812">Transmembrane</keyword>
<evidence type="ECO:0000256" key="2">
    <source>
        <dbReference type="ARBA" id="ARBA00023002"/>
    </source>
</evidence>
<evidence type="ECO:0000256" key="3">
    <source>
        <dbReference type="SAM" id="Phobius"/>
    </source>
</evidence>
<keyword evidence="3" id="KW-1133">Transmembrane helix</keyword>
<dbReference type="SUPFAM" id="SSF51735">
    <property type="entry name" value="NAD(P)-binding Rossmann-fold domains"/>
    <property type="match status" value="1"/>
</dbReference>
<organism evidence="4 5">
    <name type="scientific">Nitrincola iocasae</name>
    <dbReference type="NCBI Taxonomy" id="2614693"/>
    <lineage>
        <taxon>Bacteria</taxon>
        <taxon>Pseudomonadati</taxon>
        <taxon>Pseudomonadota</taxon>
        <taxon>Gammaproteobacteria</taxon>
        <taxon>Oceanospirillales</taxon>
        <taxon>Oceanospirillaceae</taxon>
        <taxon>Nitrincola</taxon>
    </lineage>
</organism>
<reference evidence="4 5" key="1">
    <citation type="submission" date="2019-09" db="EMBL/GenBank/DDBJ databases">
        <title>Nitrincola iocasae sp. nov., a bacterium isolated from the sediment collected at a cold seep field in South China Sea.</title>
        <authorList>
            <person name="Zhang H."/>
            <person name="Wang H."/>
            <person name="Li C."/>
        </authorList>
    </citation>
    <scope>NUCLEOTIDE SEQUENCE [LARGE SCALE GENOMIC DNA]</scope>
    <source>
        <strain evidence="4 5">KXZD1103</strain>
    </source>
</reference>
<dbReference type="RefSeq" id="WP_151054201.1">
    <property type="nucleotide sequence ID" value="NZ_CP044222.1"/>
</dbReference>
<dbReference type="GO" id="GO:0016020">
    <property type="term" value="C:membrane"/>
    <property type="evidence" value="ECO:0007669"/>
    <property type="project" value="TreeGrafter"/>
</dbReference>
<evidence type="ECO:0000313" key="4">
    <source>
        <dbReference type="EMBL" id="QEW06148.1"/>
    </source>
</evidence>
<comment type="similarity">
    <text evidence="1">Belongs to the short-chain dehydrogenases/reductases (SDR) family.</text>
</comment>
<name>A0A5J6LCV0_9GAMM</name>
<dbReference type="InterPro" id="IPR036291">
    <property type="entry name" value="NAD(P)-bd_dom_sf"/>
</dbReference>
<keyword evidence="5" id="KW-1185">Reference proteome</keyword>
<dbReference type="PRINTS" id="PR00081">
    <property type="entry name" value="GDHRDH"/>
</dbReference>
<dbReference type="EMBL" id="CP044222">
    <property type="protein sequence ID" value="QEW06148.1"/>
    <property type="molecule type" value="Genomic_DNA"/>
</dbReference>
<evidence type="ECO:0000256" key="1">
    <source>
        <dbReference type="ARBA" id="ARBA00006484"/>
    </source>
</evidence>
<dbReference type="Proteomes" id="UP000325606">
    <property type="component" value="Chromosome"/>
</dbReference>
<dbReference type="KEGG" id="nik:F5I99_06355"/>
<dbReference type="Gene3D" id="3.40.50.720">
    <property type="entry name" value="NAD(P)-binding Rossmann-like Domain"/>
    <property type="match status" value="1"/>
</dbReference>
<proteinExistence type="inferred from homology"/>
<dbReference type="PANTHER" id="PTHR44196">
    <property type="entry name" value="DEHYDROGENASE/REDUCTASE SDR FAMILY MEMBER 7B"/>
    <property type="match status" value="1"/>
</dbReference>
<keyword evidence="2" id="KW-0560">Oxidoreductase</keyword>
<keyword evidence="3" id="KW-0472">Membrane</keyword>
<dbReference type="Pfam" id="PF00106">
    <property type="entry name" value="adh_short"/>
    <property type="match status" value="1"/>
</dbReference>
<evidence type="ECO:0000313" key="5">
    <source>
        <dbReference type="Proteomes" id="UP000325606"/>
    </source>
</evidence>
<dbReference type="GO" id="GO:0016491">
    <property type="term" value="F:oxidoreductase activity"/>
    <property type="evidence" value="ECO:0007669"/>
    <property type="project" value="UniProtKB-KW"/>
</dbReference>